<protein>
    <submittedName>
        <fullName evidence="1">Uncharacterized protein</fullName>
    </submittedName>
</protein>
<proteinExistence type="predicted"/>
<accession>A0A426TSE1</accession>
<organism evidence="1 2">
    <name type="scientific">Candidatus Viridilinea halotolerans</name>
    <dbReference type="NCBI Taxonomy" id="2491704"/>
    <lineage>
        <taxon>Bacteria</taxon>
        <taxon>Bacillati</taxon>
        <taxon>Chloroflexota</taxon>
        <taxon>Chloroflexia</taxon>
        <taxon>Chloroflexales</taxon>
        <taxon>Chloroflexineae</taxon>
        <taxon>Oscillochloridaceae</taxon>
        <taxon>Candidatus Viridilinea</taxon>
    </lineage>
</organism>
<evidence type="ECO:0000313" key="1">
    <source>
        <dbReference type="EMBL" id="RRR66871.1"/>
    </source>
</evidence>
<dbReference type="Proteomes" id="UP000280307">
    <property type="component" value="Unassembled WGS sequence"/>
</dbReference>
<dbReference type="AlphaFoldDB" id="A0A426TSE1"/>
<gene>
    <name evidence="1" type="ORF">EI684_19935</name>
</gene>
<name>A0A426TSE1_9CHLR</name>
<reference evidence="1 2" key="1">
    <citation type="submission" date="2018-12" db="EMBL/GenBank/DDBJ databases">
        <title>Genome Sequence of Candidatus Viridilinea halotolerans isolated from saline sulfide-rich spring.</title>
        <authorList>
            <person name="Grouzdev D.S."/>
            <person name="Burganskaya E.I."/>
            <person name="Krutkina M.S."/>
            <person name="Sukhacheva M.V."/>
            <person name="Gorlenko V.M."/>
        </authorList>
    </citation>
    <scope>NUCLEOTIDE SEQUENCE [LARGE SCALE GENOMIC DNA]</scope>
    <source>
        <strain evidence="1">Chok-6</strain>
    </source>
</reference>
<sequence length="178" mass="20583">MRTSRALEHIVNGRDIIQSICRFQEGLIFQNEMIYDPTKPKLGGLLTPYQLVAFVSAIEALLDTSPVDIEHECPSCGKSITIKERQISKTFQSFVAEQSGSNSVFEKIFKDIYNDRSKFVHTGKDLFNRTAIRPNRPLILDGKDIVQYQPQYHFNMPDYVGWLIRRYIYRSVFVDNAL</sequence>
<dbReference type="EMBL" id="RSAS01000824">
    <property type="protein sequence ID" value="RRR66871.1"/>
    <property type="molecule type" value="Genomic_DNA"/>
</dbReference>
<comment type="caution">
    <text evidence="1">The sequence shown here is derived from an EMBL/GenBank/DDBJ whole genome shotgun (WGS) entry which is preliminary data.</text>
</comment>
<evidence type="ECO:0000313" key="2">
    <source>
        <dbReference type="Proteomes" id="UP000280307"/>
    </source>
</evidence>